<dbReference type="InterPro" id="IPR013324">
    <property type="entry name" value="RNA_pol_sigma_r3/r4-like"/>
</dbReference>
<feature type="domain" description="SnoaL-like" evidence="9">
    <location>
        <begin position="376"/>
        <end position="470"/>
    </location>
</feature>
<dbReference type="InterPro" id="IPR036388">
    <property type="entry name" value="WH-like_DNA-bd_sf"/>
</dbReference>
<dbReference type="InterPro" id="IPR039425">
    <property type="entry name" value="RNA_pol_sigma-70-like"/>
</dbReference>
<dbReference type="EMBL" id="JNBY01000015">
    <property type="protein sequence ID" value="KDN87835.1"/>
    <property type="molecule type" value="Genomic_DNA"/>
</dbReference>
<dbReference type="HOGENOM" id="CLU_043648_1_0_11"/>
<protein>
    <recommendedName>
        <fullName evidence="12">RNA polymerase sigma70 factor</fullName>
    </recommendedName>
</protein>
<dbReference type="Pfam" id="PF08281">
    <property type="entry name" value="Sigma70_r4_2"/>
    <property type="match status" value="1"/>
</dbReference>
<dbReference type="GO" id="GO:0016987">
    <property type="term" value="F:sigma factor activity"/>
    <property type="evidence" value="ECO:0007669"/>
    <property type="project" value="UniProtKB-KW"/>
</dbReference>
<dbReference type="eggNOG" id="COG1595">
    <property type="taxonomic scope" value="Bacteria"/>
</dbReference>
<dbReference type="GO" id="GO:0006352">
    <property type="term" value="P:DNA-templated transcription initiation"/>
    <property type="evidence" value="ECO:0007669"/>
    <property type="project" value="InterPro"/>
</dbReference>
<evidence type="ECO:0000256" key="3">
    <source>
        <dbReference type="ARBA" id="ARBA00023015"/>
    </source>
</evidence>
<name>A0A066ZCG6_9ACTN</name>
<dbReference type="InterPro" id="IPR014284">
    <property type="entry name" value="RNA_pol_sigma-70_dom"/>
</dbReference>
<dbReference type="InterPro" id="IPR007627">
    <property type="entry name" value="RNA_pol_sigma70_r2"/>
</dbReference>
<dbReference type="eggNOG" id="COG3631">
    <property type="taxonomic scope" value="Bacteria"/>
</dbReference>
<dbReference type="InterPro" id="IPR014305">
    <property type="entry name" value="RNA_pol_sigma-G_actinobac"/>
</dbReference>
<dbReference type="PATRIC" id="fig|1348663.4.peg.456"/>
<evidence type="ECO:0000256" key="4">
    <source>
        <dbReference type="ARBA" id="ARBA00023082"/>
    </source>
</evidence>
<feature type="domain" description="RNA polymerase sigma factor 70 region 4 type 2" evidence="8">
    <location>
        <begin position="297"/>
        <end position="348"/>
    </location>
</feature>
<reference evidence="10 11" key="1">
    <citation type="submission" date="2014-05" db="EMBL/GenBank/DDBJ databases">
        <title>Draft Genome Sequence of Kitasatospora cheerisanensis KCTC 2395.</title>
        <authorList>
            <person name="Nam D.H."/>
        </authorList>
    </citation>
    <scope>NUCLEOTIDE SEQUENCE [LARGE SCALE GENOMIC DNA]</scope>
    <source>
        <strain evidence="10 11">KCTC 2395</strain>
    </source>
</reference>
<proteinExistence type="inferred from homology"/>
<dbReference type="NCBIfam" id="TIGR02960">
    <property type="entry name" value="SigX5"/>
    <property type="match status" value="1"/>
</dbReference>
<feature type="compositionally biased region" description="Gly residues" evidence="6">
    <location>
        <begin position="119"/>
        <end position="128"/>
    </location>
</feature>
<dbReference type="CDD" id="cd06171">
    <property type="entry name" value="Sigma70_r4"/>
    <property type="match status" value="1"/>
</dbReference>
<organism evidence="10 11">
    <name type="scientific">Kitasatospora cheerisanensis KCTC 2395</name>
    <dbReference type="NCBI Taxonomy" id="1348663"/>
    <lineage>
        <taxon>Bacteria</taxon>
        <taxon>Bacillati</taxon>
        <taxon>Actinomycetota</taxon>
        <taxon>Actinomycetes</taxon>
        <taxon>Kitasatosporales</taxon>
        <taxon>Streptomycetaceae</taxon>
        <taxon>Kitasatospora</taxon>
    </lineage>
</organism>
<dbReference type="AlphaFoldDB" id="A0A066ZCG6"/>
<evidence type="ECO:0000256" key="5">
    <source>
        <dbReference type="ARBA" id="ARBA00023163"/>
    </source>
</evidence>
<evidence type="ECO:0000256" key="6">
    <source>
        <dbReference type="SAM" id="MobiDB-lite"/>
    </source>
</evidence>
<evidence type="ECO:0008006" key="12">
    <source>
        <dbReference type="Google" id="ProtNLM"/>
    </source>
</evidence>
<accession>A0A066ZCG6</accession>
<dbReference type="Gene3D" id="1.10.1740.10">
    <property type="match status" value="1"/>
</dbReference>
<feature type="domain" description="RNA polymerase sigma-70 region 2" evidence="7">
    <location>
        <begin position="175"/>
        <end position="243"/>
    </location>
</feature>
<keyword evidence="5" id="KW-0804">Transcription</keyword>
<comment type="similarity">
    <text evidence="1">Belongs to the sigma-70 factor family. ECF subfamily.</text>
</comment>
<dbReference type="InterPro" id="IPR037401">
    <property type="entry name" value="SnoaL-like"/>
</dbReference>
<dbReference type="Proteomes" id="UP000027178">
    <property type="component" value="Unassembled WGS sequence"/>
</dbReference>
<sequence length="489" mass="51603">MVVVIAVLPVSGTEQADGVAVRVVEHGDPAPAGHAPRLQPAAPAELLGPGERLLDVRDREVHDDAGVRAVRAGLADPAGRLAAVRAHQRVRVVQHLHRPAEQFLVEAVGARRVGGGDVEPGGVGGIARHGGSPRVSGTVGRGSDSRGGAESSPVSEEFSDLVAARDGDDAAFARLVAPLHRELHAHCYRMLGSAHDADDALQEALVRAWRGIARFEGRSSLRSWLYTVATRTCLDAVERRGRRALPVDLGPASPRAVVDAAPLTEVSWLGPYADAGLPVGPAGPAARYEQREAVELAFVAAVQHLSGNQRAALLLFDVLGFSAEEIAAMMDTSAAAVNSALARARRQLAAKAPDVSQQQTLRTLGDTRVRSIASSFATALERGDADALVALLTEDVTWSMPPLPHWYAGRDAVREFAVAVPITRCPSWRHRLTTANGQPAVAFYVGAAPDAVHGAWSLTVLTLRQGAISELVSFLGPEHVLRAGLPETL</sequence>
<dbReference type="NCBIfam" id="TIGR02937">
    <property type="entry name" value="sigma70-ECF"/>
    <property type="match status" value="1"/>
</dbReference>
<evidence type="ECO:0000313" key="11">
    <source>
        <dbReference type="Proteomes" id="UP000027178"/>
    </source>
</evidence>
<dbReference type="Gene3D" id="3.10.450.50">
    <property type="match status" value="1"/>
</dbReference>
<dbReference type="SUPFAM" id="SSF88659">
    <property type="entry name" value="Sigma3 and sigma4 domains of RNA polymerase sigma factors"/>
    <property type="match status" value="1"/>
</dbReference>
<dbReference type="InterPro" id="IPR013325">
    <property type="entry name" value="RNA_pol_sigma_r2"/>
</dbReference>
<evidence type="ECO:0000259" key="8">
    <source>
        <dbReference type="Pfam" id="PF08281"/>
    </source>
</evidence>
<evidence type="ECO:0000256" key="2">
    <source>
        <dbReference type="ARBA" id="ARBA00011344"/>
    </source>
</evidence>
<dbReference type="SUPFAM" id="SSF88946">
    <property type="entry name" value="Sigma2 domain of RNA polymerase sigma factors"/>
    <property type="match status" value="1"/>
</dbReference>
<comment type="subunit">
    <text evidence="2">Interacts transiently with the RNA polymerase catalytic core formed by RpoA, RpoB, RpoC and RpoZ (2 alpha, 1 beta, 1 beta' and 1 omega subunit) to form the RNA polymerase holoenzyme that can initiate transcription.</text>
</comment>
<gene>
    <name evidence="10" type="ORF">KCH_04820</name>
</gene>
<dbReference type="InterPro" id="IPR013249">
    <property type="entry name" value="RNA_pol_sigma70_r4_t2"/>
</dbReference>
<dbReference type="Pfam" id="PF12680">
    <property type="entry name" value="SnoaL_2"/>
    <property type="match status" value="1"/>
</dbReference>
<dbReference type="Pfam" id="PF04542">
    <property type="entry name" value="Sigma70_r2"/>
    <property type="match status" value="1"/>
</dbReference>
<evidence type="ECO:0000259" key="7">
    <source>
        <dbReference type="Pfam" id="PF04542"/>
    </source>
</evidence>
<evidence type="ECO:0000259" key="9">
    <source>
        <dbReference type="Pfam" id="PF12680"/>
    </source>
</evidence>
<evidence type="ECO:0000313" key="10">
    <source>
        <dbReference type="EMBL" id="KDN87835.1"/>
    </source>
</evidence>
<dbReference type="InterPro" id="IPR032710">
    <property type="entry name" value="NTF2-like_dom_sf"/>
</dbReference>
<keyword evidence="4" id="KW-0731">Sigma factor</keyword>
<dbReference type="PANTHER" id="PTHR43133:SF65">
    <property type="entry name" value="ECF RNA POLYMERASE SIGMA FACTOR SIGG"/>
    <property type="match status" value="1"/>
</dbReference>
<keyword evidence="11" id="KW-1185">Reference proteome</keyword>
<dbReference type="GO" id="GO:0003677">
    <property type="term" value="F:DNA binding"/>
    <property type="evidence" value="ECO:0007669"/>
    <property type="project" value="InterPro"/>
</dbReference>
<feature type="region of interest" description="Disordered" evidence="6">
    <location>
        <begin position="119"/>
        <end position="158"/>
    </location>
</feature>
<dbReference type="NCBIfam" id="NF006089">
    <property type="entry name" value="PRK08241.1"/>
    <property type="match status" value="1"/>
</dbReference>
<keyword evidence="3" id="KW-0805">Transcription regulation</keyword>
<dbReference type="PANTHER" id="PTHR43133">
    <property type="entry name" value="RNA POLYMERASE ECF-TYPE SIGMA FACTO"/>
    <property type="match status" value="1"/>
</dbReference>
<comment type="caution">
    <text evidence="10">The sequence shown here is derived from an EMBL/GenBank/DDBJ whole genome shotgun (WGS) entry which is preliminary data.</text>
</comment>
<dbReference type="Gene3D" id="1.10.10.10">
    <property type="entry name" value="Winged helix-like DNA-binding domain superfamily/Winged helix DNA-binding domain"/>
    <property type="match status" value="1"/>
</dbReference>
<evidence type="ECO:0000256" key="1">
    <source>
        <dbReference type="ARBA" id="ARBA00010641"/>
    </source>
</evidence>
<dbReference type="SUPFAM" id="SSF54427">
    <property type="entry name" value="NTF2-like"/>
    <property type="match status" value="1"/>
</dbReference>